<evidence type="ECO:0008006" key="4">
    <source>
        <dbReference type="Google" id="ProtNLM"/>
    </source>
</evidence>
<gene>
    <name evidence="2" type="ORF">XYCOK13_04590</name>
</gene>
<keyword evidence="1" id="KW-0472">Membrane</keyword>
<evidence type="ECO:0000313" key="3">
    <source>
        <dbReference type="Proteomes" id="UP000677918"/>
    </source>
</evidence>
<keyword evidence="3" id="KW-1185">Reference proteome</keyword>
<accession>A0A8J4M098</accession>
<dbReference type="EMBL" id="BOVK01000006">
    <property type="protein sequence ID" value="GIQ67635.1"/>
    <property type="molecule type" value="Genomic_DNA"/>
</dbReference>
<dbReference type="RefSeq" id="WP_213410257.1">
    <property type="nucleotide sequence ID" value="NZ_BOVK01000006.1"/>
</dbReference>
<organism evidence="2 3">
    <name type="scientific">Xylanibacillus composti</name>
    <dbReference type="NCBI Taxonomy" id="1572762"/>
    <lineage>
        <taxon>Bacteria</taxon>
        <taxon>Bacillati</taxon>
        <taxon>Bacillota</taxon>
        <taxon>Bacilli</taxon>
        <taxon>Bacillales</taxon>
        <taxon>Paenibacillaceae</taxon>
        <taxon>Xylanibacillus</taxon>
    </lineage>
</organism>
<name>A0A8J4M098_9BACL</name>
<dbReference type="Proteomes" id="UP000677918">
    <property type="component" value="Unassembled WGS sequence"/>
</dbReference>
<keyword evidence="1" id="KW-0812">Transmembrane</keyword>
<evidence type="ECO:0000313" key="2">
    <source>
        <dbReference type="EMBL" id="GIQ67635.1"/>
    </source>
</evidence>
<evidence type="ECO:0000256" key="1">
    <source>
        <dbReference type="SAM" id="Phobius"/>
    </source>
</evidence>
<keyword evidence="1" id="KW-1133">Transmembrane helix</keyword>
<comment type="caution">
    <text evidence="2">The sequence shown here is derived from an EMBL/GenBank/DDBJ whole genome shotgun (WGS) entry which is preliminary data.</text>
</comment>
<protein>
    <recommendedName>
        <fullName evidence="4">50S ribosomal protein L33</fullName>
    </recommendedName>
</protein>
<sequence>MAKSKRITASQARQLVGKKVYALKKDGTIVSGRLASVKGSKLYLQTPKGKASTKAILPLALFDLLAIGTAPYAYGGFGGYPGFGLGGFGYGPYGFGAGYPGIFI</sequence>
<proteinExistence type="predicted"/>
<feature type="transmembrane region" description="Helical" evidence="1">
    <location>
        <begin position="55"/>
        <end position="74"/>
    </location>
</feature>
<reference evidence="2" key="1">
    <citation type="submission" date="2021-04" db="EMBL/GenBank/DDBJ databases">
        <title>Draft genome sequence of Xylanibacillus composti strain K13.</title>
        <authorList>
            <person name="Uke A."/>
            <person name="Chhe C."/>
            <person name="Baramee S."/>
            <person name="Kosugi A."/>
        </authorList>
    </citation>
    <scope>NUCLEOTIDE SEQUENCE</scope>
    <source>
        <strain evidence="2">K13</strain>
    </source>
</reference>
<dbReference type="AlphaFoldDB" id="A0A8J4M098"/>